<dbReference type="AlphaFoldDB" id="A0A379WU77"/>
<dbReference type="Proteomes" id="UP000254712">
    <property type="component" value="Unassembled WGS sequence"/>
</dbReference>
<organism evidence="1 2">
    <name type="scientific">Salmonella enterica I</name>
    <dbReference type="NCBI Taxonomy" id="59201"/>
    <lineage>
        <taxon>Bacteria</taxon>
        <taxon>Pseudomonadati</taxon>
        <taxon>Pseudomonadota</taxon>
        <taxon>Gammaproteobacteria</taxon>
        <taxon>Enterobacterales</taxon>
        <taxon>Enterobacteriaceae</taxon>
        <taxon>Salmonella</taxon>
    </lineage>
</organism>
<dbReference type="EMBL" id="UGXT01000002">
    <property type="protein sequence ID" value="SUH37321.1"/>
    <property type="molecule type" value="Genomic_DNA"/>
</dbReference>
<protein>
    <submittedName>
        <fullName evidence="1">Protein ydcF</fullName>
    </submittedName>
</protein>
<reference evidence="1 2" key="1">
    <citation type="submission" date="2018-06" db="EMBL/GenBank/DDBJ databases">
        <authorList>
            <consortium name="Pathogen Informatics"/>
            <person name="Doyle S."/>
        </authorList>
    </citation>
    <scope>NUCLEOTIDE SEQUENCE [LARGE SCALE GENOMIC DNA]</scope>
    <source>
        <strain evidence="1 2">NCTC8261</strain>
    </source>
</reference>
<gene>
    <name evidence="1" type="primary">ydcF</name>
    <name evidence="1" type="ORF">NCTC8261_03614</name>
</gene>
<proteinExistence type="predicted"/>
<sequence length="81" mass="8978">MSFKAIRYKFGTKRRNYEYNAISGALCRNIAGVNTVGQWLAQNDFSGEQPYSSDCVVLAGNAVIPLSTRPVASPKRKAFLY</sequence>
<evidence type="ECO:0000313" key="2">
    <source>
        <dbReference type="Proteomes" id="UP000254712"/>
    </source>
</evidence>
<name>A0A379WU77_SALET</name>
<dbReference type="Gene3D" id="3.40.50.620">
    <property type="entry name" value="HUPs"/>
    <property type="match status" value="1"/>
</dbReference>
<accession>A0A379WU77</accession>
<dbReference type="Gene3D" id="1.10.3620.10">
    <property type="entry name" value="YdcF like domain"/>
    <property type="match status" value="1"/>
</dbReference>
<dbReference type="InterPro" id="IPR014729">
    <property type="entry name" value="Rossmann-like_a/b/a_fold"/>
</dbReference>
<evidence type="ECO:0000313" key="1">
    <source>
        <dbReference type="EMBL" id="SUH37321.1"/>
    </source>
</evidence>